<name>A0A8T1M350_CLOSI</name>
<dbReference type="Proteomes" id="UP000286415">
    <property type="component" value="Unassembled WGS sequence"/>
</dbReference>
<protein>
    <submittedName>
        <fullName evidence="1">Uncharacterized protein</fullName>
    </submittedName>
</protein>
<accession>A0A8T1M350</accession>
<comment type="caution">
    <text evidence="1">The sequence shown here is derived from an EMBL/GenBank/DDBJ whole genome shotgun (WGS) entry which is preliminary data.</text>
</comment>
<keyword evidence="2" id="KW-1185">Reference proteome</keyword>
<gene>
    <name evidence="1" type="ORF">CSKR_108507</name>
</gene>
<reference evidence="1 2" key="1">
    <citation type="journal article" date="2018" name="Biotechnol. Adv.">
        <title>Improved genomic resources and new bioinformatic workflow for the carcinogenic parasite Clonorchis sinensis: Biotechnological implications.</title>
        <authorList>
            <person name="Wang D."/>
            <person name="Korhonen P.K."/>
            <person name="Gasser R.B."/>
            <person name="Young N.D."/>
        </authorList>
    </citation>
    <scope>NUCLEOTIDE SEQUENCE [LARGE SCALE GENOMIC DNA]</scope>
    <source>
        <strain evidence="1">Cs-k2</strain>
    </source>
</reference>
<organism evidence="1 2">
    <name type="scientific">Clonorchis sinensis</name>
    <name type="common">Chinese liver fluke</name>
    <dbReference type="NCBI Taxonomy" id="79923"/>
    <lineage>
        <taxon>Eukaryota</taxon>
        <taxon>Metazoa</taxon>
        <taxon>Spiralia</taxon>
        <taxon>Lophotrochozoa</taxon>
        <taxon>Platyhelminthes</taxon>
        <taxon>Trematoda</taxon>
        <taxon>Digenea</taxon>
        <taxon>Opisthorchiida</taxon>
        <taxon>Opisthorchiata</taxon>
        <taxon>Opisthorchiidae</taxon>
        <taxon>Clonorchis</taxon>
    </lineage>
</organism>
<evidence type="ECO:0000313" key="2">
    <source>
        <dbReference type="Proteomes" id="UP000286415"/>
    </source>
</evidence>
<reference evidence="1 2" key="2">
    <citation type="journal article" date="2021" name="Genomics">
        <title>High-quality reference genome for Clonorchis sinensis.</title>
        <authorList>
            <person name="Young N.D."/>
            <person name="Stroehlein A.J."/>
            <person name="Kinkar L."/>
            <person name="Wang T."/>
            <person name="Sohn W.M."/>
            <person name="Chang B.C.H."/>
            <person name="Kaur P."/>
            <person name="Weisz D."/>
            <person name="Dudchenko O."/>
            <person name="Aiden E.L."/>
            <person name="Korhonen P.K."/>
            <person name="Gasser R.B."/>
        </authorList>
    </citation>
    <scope>NUCLEOTIDE SEQUENCE [LARGE SCALE GENOMIC DNA]</scope>
    <source>
        <strain evidence="1">Cs-k2</strain>
    </source>
</reference>
<proteinExistence type="predicted"/>
<dbReference type="EMBL" id="NIRI02000056">
    <property type="protein sequence ID" value="KAG5443161.1"/>
    <property type="molecule type" value="Genomic_DNA"/>
</dbReference>
<sequence length="145" mass="16493">MVDSNQTGSIVTCFAALTLMVHLHFLSNDLSIYISDMFCKSQLYTVWQSFYQTELRSRKTTRIHAHGSLADQLYTPAVGTCVYQFARYILIHNINGTVTEAYGSADRIRYDRQHSNQYERPSTVDEHGFDGTEAVGNPNQCKSKQ</sequence>
<evidence type="ECO:0000313" key="1">
    <source>
        <dbReference type="EMBL" id="KAG5443161.1"/>
    </source>
</evidence>